<name>A0ABU6EZR4_9ACTN</name>
<protein>
    <recommendedName>
        <fullName evidence="4">PqqD family protein</fullName>
    </recommendedName>
</protein>
<dbReference type="RefSeq" id="WP_326014751.1">
    <property type="nucleotide sequence ID" value="NZ_JAOZYC010000035.1"/>
</dbReference>
<feature type="transmembrane region" description="Helical" evidence="1">
    <location>
        <begin position="201"/>
        <end position="221"/>
    </location>
</feature>
<gene>
    <name evidence="2" type="ORF">OKJ99_06250</name>
</gene>
<evidence type="ECO:0000256" key="1">
    <source>
        <dbReference type="SAM" id="Phobius"/>
    </source>
</evidence>
<dbReference type="EMBL" id="JAOZYC010000035">
    <property type="protein sequence ID" value="MEB8337114.1"/>
    <property type="molecule type" value="Genomic_DNA"/>
</dbReference>
<organism evidence="2 3">
    <name type="scientific">Streptomyces endophyticus</name>
    <dbReference type="NCBI Taxonomy" id="714166"/>
    <lineage>
        <taxon>Bacteria</taxon>
        <taxon>Bacillati</taxon>
        <taxon>Actinomycetota</taxon>
        <taxon>Actinomycetes</taxon>
        <taxon>Kitasatosporales</taxon>
        <taxon>Streptomycetaceae</taxon>
        <taxon>Streptomyces</taxon>
    </lineage>
</organism>
<feature type="transmembrane region" description="Helical" evidence="1">
    <location>
        <begin position="141"/>
        <end position="160"/>
    </location>
</feature>
<accession>A0ABU6EZR4</accession>
<evidence type="ECO:0000313" key="2">
    <source>
        <dbReference type="EMBL" id="MEB8337114.1"/>
    </source>
</evidence>
<keyword evidence="1" id="KW-0472">Membrane</keyword>
<comment type="caution">
    <text evidence="2">The sequence shown here is derived from an EMBL/GenBank/DDBJ whole genome shotgun (WGS) entry which is preliminary data.</text>
</comment>
<reference evidence="2 3" key="1">
    <citation type="submission" date="2022-10" db="EMBL/GenBank/DDBJ databases">
        <authorList>
            <person name="Xie J."/>
            <person name="Shen N."/>
        </authorList>
    </citation>
    <scope>NUCLEOTIDE SEQUENCE [LARGE SCALE GENOMIC DNA]</scope>
    <source>
        <strain evidence="2 3">YIM65594</strain>
    </source>
</reference>
<keyword evidence="3" id="KW-1185">Reference proteome</keyword>
<sequence>MNGTVRLHRLTMVTEDDGVMVGRPDTGSYAVFPEEGAQALRMFADGVPVGEVADWYERTCGGPLDMDDFLETLADLGFLHTGGPVAEQRRVRWQGLGRALFSWPAWAAYAVLVAAAVTMMVRDPGLRPSYHQVFFTHYLTLIPLTVFALALPCIVVHEAFHALAARRLGLPSTLGIGRRLYYLVAETRLDSLLSVERRKRYLVFWAGMLADVILLCGFTLLSLALDTNAIPSWIHKLCLAVAFTCVLRLIWQFLFYLETDIYYVVSTATGCTDLQNASRFRLRTGFRRTLRLAPPTPDTEWSQRDHAVARWYAPLLFAGYGFSLASLAWAGIPTATHFWTTVADRLGDPHTPFWDLVDAAGFLLLSGLQIGLLVHVTLRDRRNRSRPHSPQGALT</sequence>
<feature type="transmembrane region" description="Helical" evidence="1">
    <location>
        <begin position="233"/>
        <end position="251"/>
    </location>
</feature>
<feature type="transmembrane region" description="Helical" evidence="1">
    <location>
        <begin position="99"/>
        <end position="121"/>
    </location>
</feature>
<proteinExistence type="predicted"/>
<evidence type="ECO:0008006" key="4">
    <source>
        <dbReference type="Google" id="ProtNLM"/>
    </source>
</evidence>
<feature type="transmembrane region" description="Helical" evidence="1">
    <location>
        <begin position="359"/>
        <end position="378"/>
    </location>
</feature>
<evidence type="ECO:0000313" key="3">
    <source>
        <dbReference type="Proteomes" id="UP001354931"/>
    </source>
</evidence>
<feature type="transmembrane region" description="Helical" evidence="1">
    <location>
        <begin position="311"/>
        <end position="332"/>
    </location>
</feature>
<dbReference type="Proteomes" id="UP001354931">
    <property type="component" value="Unassembled WGS sequence"/>
</dbReference>
<keyword evidence="1" id="KW-0812">Transmembrane</keyword>
<keyword evidence="1" id="KW-1133">Transmembrane helix</keyword>